<dbReference type="AlphaFoldDB" id="A0A0F9ECT0"/>
<feature type="region of interest" description="Disordered" evidence="1">
    <location>
        <begin position="79"/>
        <end position="105"/>
    </location>
</feature>
<sequence>KRYMSNRERMLFKLIVMSQKTTITNKDLKAMEMIMDREDGKPLQKQDITIDQNNAKQIKEISDKMSPKEAAEIYLREIKDPSISQAMNEKNARKRKPKAKKEKNK</sequence>
<name>A0A0F9ECT0_9ZZZZ</name>
<accession>A0A0F9ECT0</accession>
<protein>
    <submittedName>
        <fullName evidence="2">Uncharacterized protein</fullName>
    </submittedName>
</protein>
<proteinExistence type="predicted"/>
<feature type="non-terminal residue" evidence="2">
    <location>
        <position position="1"/>
    </location>
</feature>
<dbReference type="EMBL" id="LAZR01025494">
    <property type="protein sequence ID" value="KKL71744.1"/>
    <property type="molecule type" value="Genomic_DNA"/>
</dbReference>
<organism evidence="2">
    <name type="scientific">marine sediment metagenome</name>
    <dbReference type="NCBI Taxonomy" id="412755"/>
    <lineage>
        <taxon>unclassified sequences</taxon>
        <taxon>metagenomes</taxon>
        <taxon>ecological metagenomes</taxon>
    </lineage>
</organism>
<evidence type="ECO:0000313" key="2">
    <source>
        <dbReference type="EMBL" id="KKL71744.1"/>
    </source>
</evidence>
<reference evidence="2" key="1">
    <citation type="journal article" date="2015" name="Nature">
        <title>Complex archaea that bridge the gap between prokaryotes and eukaryotes.</title>
        <authorList>
            <person name="Spang A."/>
            <person name="Saw J.H."/>
            <person name="Jorgensen S.L."/>
            <person name="Zaremba-Niedzwiedzka K."/>
            <person name="Martijn J."/>
            <person name="Lind A.E."/>
            <person name="van Eijk R."/>
            <person name="Schleper C."/>
            <person name="Guy L."/>
            <person name="Ettema T.J."/>
        </authorList>
    </citation>
    <scope>NUCLEOTIDE SEQUENCE</scope>
</reference>
<feature type="compositionally biased region" description="Basic residues" evidence="1">
    <location>
        <begin position="92"/>
        <end position="105"/>
    </location>
</feature>
<comment type="caution">
    <text evidence="2">The sequence shown here is derived from an EMBL/GenBank/DDBJ whole genome shotgun (WGS) entry which is preliminary data.</text>
</comment>
<evidence type="ECO:0000256" key="1">
    <source>
        <dbReference type="SAM" id="MobiDB-lite"/>
    </source>
</evidence>
<gene>
    <name evidence="2" type="ORF">LCGC14_2091800</name>
</gene>